<accession>A0ABW2FPZ2</accession>
<dbReference type="Proteomes" id="UP001596435">
    <property type="component" value="Unassembled WGS sequence"/>
</dbReference>
<proteinExistence type="predicted"/>
<evidence type="ECO:0000313" key="2">
    <source>
        <dbReference type="Proteomes" id="UP001596435"/>
    </source>
</evidence>
<sequence>MVHLTGQLTGQLARPFRRAAVSVGHAVQSVRDEADGLFAGAGLHVPAVRREFDAAESGELLLTSTPSGGPVAIQWQRHGRPAISLDGPYRLDRVELKGSHRARLHGLTAGVRLVCPNWSPLFLIAPGQLPVLACAVAASRMLPLR</sequence>
<comment type="caution">
    <text evidence="1">The sequence shown here is derived from an EMBL/GenBank/DDBJ whole genome shotgun (WGS) entry which is preliminary data.</text>
</comment>
<gene>
    <name evidence="1" type="ORF">ACFQMG_00925</name>
</gene>
<protein>
    <submittedName>
        <fullName evidence="1">Uncharacterized protein</fullName>
    </submittedName>
</protein>
<evidence type="ECO:0000313" key="1">
    <source>
        <dbReference type="EMBL" id="MFC7178122.1"/>
    </source>
</evidence>
<keyword evidence="2" id="KW-1185">Reference proteome</keyword>
<organism evidence="1 2">
    <name type="scientific">Kitasatospora paranensis</name>
    <dbReference type="NCBI Taxonomy" id="258053"/>
    <lineage>
        <taxon>Bacteria</taxon>
        <taxon>Bacillati</taxon>
        <taxon>Actinomycetota</taxon>
        <taxon>Actinomycetes</taxon>
        <taxon>Kitasatosporales</taxon>
        <taxon>Streptomycetaceae</taxon>
        <taxon>Kitasatospora</taxon>
    </lineage>
</organism>
<dbReference type="EMBL" id="JBHTAJ010000001">
    <property type="protein sequence ID" value="MFC7178122.1"/>
    <property type="molecule type" value="Genomic_DNA"/>
</dbReference>
<dbReference type="RefSeq" id="WP_100888886.1">
    <property type="nucleotide sequence ID" value="NZ_BAABKV010000001.1"/>
</dbReference>
<name>A0ABW2FPZ2_9ACTN</name>
<reference evidence="2" key="1">
    <citation type="journal article" date="2019" name="Int. J. Syst. Evol. Microbiol.">
        <title>The Global Catalogue of Microorganisms (GCM) 10K type strain sequencing project: providing services to taxonomists for standard genome sequencing and annotation.</title>
        <authorList>
            <consortium name="The Broad Institute Genomics Platform"/>
            <consortium name="The Broad Institute Genome Sequencing Center for Infectious Disease"/>
            <person name="Wu L."/>
            <person name="Ma J."/>
        </authorList>
    </citation>
    <scope>NUCLEOTIDE SEQUENCE [LARGE SCALE GENOMIC DNA]</scope>
    <source>
        <strain evidence="2">CGMCC 1.12859</strain>
    </source>
</reference>